<dbReference type="GO" id="GO:0006487">
    <property type="term" value="P:protein N-linked glycosylation"/>
    <property type="evidence" value="ECO:0007669"/>
    <property type="project" value="TreeGrafter"/>
</dbReference>
<name>M4VBI4_9BACT</name>
<organism evidence="2 3">
    <name type="scientific">Pseudobdellovibrio exovorus JSS</name>
    <dbReference type="NCBI Taxonomy" id="1184267"/>
    <lineage>
        <taxon>Bacteria</taxon>
        <taxon>Pseudomonadati</taxon>
        <taxon>Bdellovibrionota</taxon>
        <taxon>Bdellovibrionia</taxon>
        <taxon>Bdellovibrionales</taxon>
        <taxon>Pseudobdellovibrionaceae</taxon>
        <taxon>Pseudobdellovibrio</taxon>
    </lineage>
</organism>
<dbReference type="AlphaFoldDB" id="M4VBI4"/>
<dbReference type="RefSeq" id="WP_015471058.1">
    <property type="nucleotide sequence ID" value="NC_020813.1"/>
</dbReference>
<dbReference type="Proteomes" id="UP000012040">
    <property type="component" value="Chromosome"/>
</dbReference>
<dbReference type="Pfam" id="PF00535">
    <property type="entry name" value="Glycos_transf_2"/>
    <property type="match status" value="1"/>
</dbReference>
<evidence type="ECO:0000313" key="2">
    <source>
        <dbReference type="EMBL" id="AGH96568.1"/>
    </source>
</evidence>
<dbReference type="PANTHER" id="PTHR10859:SF91">
    <property type="entry name" value="DOLICHYL-PHOSPHATE BETA-GLUCOSYLTRANSFERASE"/>
    <property type="match status" value="1"/>
</dbReference>
<dbReference type="STRING" id="1184267.A11Q_2352"/>
<dbReference type="Gene3D" id="3.90.550.10">
    <property type="entry name" value="Spore Coat Polysaccharide Biosynthesis Protein SpsA, Chain A"/>
    <property type="match status" value="1"/>
</dbReference>
<reference evidence="2 3" key="1">
    <citation type="journal article" date="2013" name="ISME J.">
        <title>By their genes ye shall know them: genomic signatures of predatory bacteria.</title>
        <authorList>
            <person name="Pasternak Z."/>
            <person name="Pietrokovski S."/>
            <person name="Rotem O."/>
            <person name="Gophna U."/>
            <person name="Lurie-Weinberger M.N."/>
            <person name="Jurkevitch E."/>
        </authorList>
    </citation>
    <scope>NUCLEOTIDE SEQUENCE [LARGE SCALE GENOMIC DNA]</scope>
    <source>
        <strain evidence="2 3">JSS</strain>
    </source>
</reference>
<dbReference type="InterPro" id="IPR001173">
    <property type="entry name" value="Glyco_trans_2-like"/>
</dbReference>
<dbReference type="eggNOG" id="COG1216">
    <property type="taxonomic scope" value="Bacteria"/>
</dbReference>
<dbReference type="OrthoDB" id="5291731at2"/>
<dbReference type="PATRIC" id="fig|1184267.3.peg.2385"/>
<dbReference type="SUPFAM" id="SSF53448">
    <property type="entry name" value="Nucleotide-diphospho-sugar transferases"/>
    <property type="match status" value="1"/>
</dbReference>
<dbReference type="InterPro" id="IPR029044">
    <property type="entry name" value="Nucleotide-diphossugar_trans"/>
</dbReference>
<dbReference type="KEGG" id="bex:A11Q_2352"/>
<proteinExistence type="predicted"/>
<evidence type="ECO:0000259" key="1">
    <source>
        <dbReference type="Pfam" id="PF00535"/>
    </source>
</evidence>
<sequence length="258" mass="28944">MKIALAIPCYNCEPQILRVISELQEVIKTEAQIETVFLIDNISQDNTPQVALDFIKKNELLGFKVFQNSTNIGLGGTHKVAFTLAKSAGATHLLILHGDHQATAYDIPQLIALSKKHNGITVLGSRFSDTSLLSGYSLTRTYGNIALNMLYSLFTFRKISDLGSGLNLFRLSDFDSHLADGSYQNFDNGFTFNMDLLLHLVRTNTSFLYSPIRWSTTDQISNAKALQVGFKTLVKLFKWRVGYNNRNNSHKETRELTT</sequence>
<evidence type="ECO:0000313" key="3">
    <source>
        <dbReference type="Proteomes" id="UP000012040"/>
    </source>
</evidence>
<gene>
    <name evidence="2" type="ORF">A11Q_2352</name>
</gene>
<accession>M4VBI4</accession>
<keyword evidence="3" id="KW-1185">Reference proteome</keyword>
<dbReference type="PANTHER" id="PTHR10859">
    <property type="entry name" value="GLYCOSYL TRANSFERASE"/>
    <property type="match status" value="1"/>
</dbReference>
<feature type="domain" description="Glycosyltransferase 2-like" evidence="1">
    <location>
        <begin position="6"/>
        <end position="174"/>
    </location>
</feature>
<protein>
    <recommendedName>
        <fullName evidence="1">Glycosyltransferase 2-like domain-containing protein</fullName>
    </recommendedName>
</protein>
<dbReference type="CDD" id="cd04179">
    <property type="entry name" value="DPM_DPG-synthase_like"/>
    <property type="match status" value="1"/>
</dbReference>
<dbReference type="HOGENOM" id="CLU_1041153_0_0_7"/>
<dbReference type="EMBL" id="CP003537">
    <property type="protein sequence ID" value="AGH96568.1"/>
    <property type="molecule type" value="Genomic_DNA"/>
</dbReference>